<gene>
    <name evidence="2" type="ORF">MAXJ12_33589</name>
</gene>
<accession>H0I2L2</accession>
<dbReference type="AlphaFoldDB" id="H0I2L2"/>
<keyword evidence="1" id="KW-0472">Membrane</keyword>
<name>H0I2L2_9HYPH</name>
<reference evidence="2 3" key="1">
    <citation type="journal article" date="2012" name="J. Bacteriol.">
        <title>Draft Genome Sequence of Mesorhizobium alhagi CCNWXJ12-2T, a Novel Salt-Resistant Species Isolated from the Desert of Northwestern China.</title>
        <authorList>
            <person name="Zhou M."/>
            <person name="Chen W."/>
            <person name="Chen H."/>
            <person name="Wei G."/>
        </authorList>
    </citation>
    <scope>NUCLEOTIDE SEQUENCE [LARGE SCALE GENOMIC DNA]</scope>
    <source>
        <strain evidence="2 3">CCNWXJ12-2</strain>
    </source>
</reference>
<sequence>MYAFVWLFLFWAIGAAVFDFANRSGTLKPNSPVVSRSLEWTMFALERTDSRYMPSAGQVIAGRAEIGQSQMACFLSQPEASSYPESHPWMYSLDTLIPVTELGQGEYWRPDSSKPIGWVVLHYFFFQSVIGWALSLLAIAGFSGLVKSR</sequence>
<dbReference type="EMBL" id="AHAM01000301">
    <property type="protein sequence ID" value="EHK52814.1"/>
    <property type="molecule type" value="Genomic_DNA"/>
</dbReference>
<evidence type="ECO:0000313" key="2">
    <source>
        <dbReference type="EMBL" id="EHK52814.1"/>
    </source>
</evidence>
<proteinExistence type="predicted"/>
<keyword evidence="1" id="KW-0812">Transmembrane</keyword>
<protein>
    <submittedName>
        <fullName evidence="2">Uncharacterized protein</fullName>
    </submittedName>
</protein>
<dbReference type="Proteomes" id="UP000003250">
    <property type="component" value="Unassembled WGS sequence"/>
</dbReference>
<evidence type="ECO:0000313" key="3">
    <source>
        <dbReference type="Proteomes" id="UP000003250"/>
    </source>
</evidence>
<evidence type="ECO:0000256" key="1">
    <source>
        <dbReference type="SAM" id="Phobius"/>
    </source>
</evidence>
<organism evidence="2 3">
    <name type="scientific">Mesorhizobium alhagi CCNWXJ12-2</name>
    <dbReference type="NCBI Taxonomy" id="1107882"/>
    <lineage>
        <taxon>Bacteria</taxon>
        <taxon>Pseudomonadati</taxon>
        <taxon>Pseudomonadota</taxon>
        <taxon>Alphaproteobacteria</taxon>
        <taxon>Hyphomicrobiales</taxon>
        <taxon>Phyllobacteriaceae</taxon>
        <taxon>Allomesorhizobium</taxon>
    </lineage>
</organism>
<keyword evidence="1" id="KW-1133">Transmembrane helix</keyword>
<dbReference type="PATRIC" id="fig|1107882.3.peg.6488"/>
<feature type="transmembrane region" description="Helical" evidence="1">
    <location>
        <begin position="120"/>
        <end position="146"/>
    </location>
</feature>
<keyword evidence="3" id="KW-1185">Reference proteome</keyword>